<feature type="transmembrane region" description="Helical" evidence="6">
    <location>
        <begin position="83"/>
        <end position="115"/>
    </location>
</feature>
<keyword evidence="2 6" id="KW-0812">Transmembrane</keyword>
<dbReference type="AlphaFoldDB" id="A0A2S0HUP3"/>
<evidence type="ECO:0000256" key="1">
    <source>
        <dbReference type="ARBA" id="ARBA00004141"/>
    </source>
</evidence>
<comment type="subcellular location">
    <subcellularLocation>
        <location evidence="1">Membrane</location>
        <topology evidence="1">Multi-pass membrane protein</topology>
    </subcellularLocation>
</comment>
<feature type="compositionally biased region" description="Basic and acidic residues" evidence="5">
    <location>
        <begin position="15"/>
        <end position="31"/>
    </location>
</feature>
<dbReference type="KEGG" id="aue:C5O00_04175"/>
<evidence type="ECO:0000256" key="3">
    <source>
        <dbReference type="ARBA" id="ARBA00022989"/>
    </source>
</evidence>
<dbReference type="RefSeq" id="WP_105215211.1">
    <property type="nucleotide sequence ID" value="NZ_CP027062.1"/>
</dbReference>
<dbReference type="Pfam" id="PF05154">
    <property type="entry name" value="TM2"/>
    <property type="match status" value="1"/>
</dbReference>
<proteinExistence type="predicted"/>
<keyword evidence="4 6" id="KW-0472">Membrane</keyword>
<evidence type="ECO:0000256" key="5">
    <source>
        <dbReference type="SAM" id="MobiDB-lite"/>
    </source>
</evidence>
<dbReference type="InterPro" id="IPR007829">
    <property type="entry name" value="TM2"/>
</dbReference>
<gene>
    <name evidence="8" type="ORF">C5O00_04175</name>
</gene>
<evidence type="ECO:0000256" key="6">
    <source>
        <dbReference type="SAM" id="Phobius"/>
    </source>
</evidence>
<evidence type="ECO:0000313" key="9">
    <source>
        <dbReference type="Proteomes" id="UP000238442"/>
    </source>
</evidence>
<evidence type="ECO:0000313" key="8">
    <source>
        <dbReference type="EMBL" id="AVI50401.1"/>
    </source>
</evidence>
<dbReference type="Proteomes" id="UP000238442">
    <property type="component" value="Chromosome"/>
</dbReference>
<keyword evidence="3 6" id="KW-1133">Transmembrane helix</keyword>
<dbReference type="OrthoDB" id="9816361at2"/>
<protein>
    <recommendedName>
        <fullName evidence="7">TM2 domain-containing protein</fullName>
    </recommendedName>
</protein>
<evidence type="ECO:0000256" key="4">
    <source>
        <dbReference type="ARBA" id="ARBA00023136"/>
    </source>
</evidence>
<feature type="transmembrane region" description="Helical" evidence="6">
    <location>
        <begin position="58"/>
        <end position="77"/>
    </location>
</feature>
<dbReference type="EMBL" id="CP027062">
    <property type="protein sequence ID" value="AVI50401.1"/>
    <property type="molecule type" value="Genomic_DNA"/>
</dbReference>
<evidence type="ECO:0000256" key="2">
    <source>
        <dbReference type="ARBA" id="ARBA00022692"/>
    </source>
</evidence>
<feature type="compositionally biased region" description="Acidic residues" evidence="5">
    <location>
        <begin position="1"/>
        <end position="14"/>
    </location>
</feature>
<evidence type="ECO:0000259" key="7">
    <source>
        <dbReference type="Pfam" id="PF05154"/>
    </source>
</evidence>
<reference evidence="8 9" key="1">
    <citation type="submission" date="2018-02" db="EMBL/GenBank/DDBJ databases">
        <title>Genomic analysis of the strain RR4-38 isolated from a seawater recirculating aquaculture system.</title>
        <authorList>
            <person name="Kim Y.-S."/>
            <person name="Jang Y.H."/>
            <person name="Kim K.-H."/>
        </authorList>
    </citation>
    <scope>NUCLEOTIDE SEQUENCE [LARGE SCALE GENOMIC DNA]</scope>
    <source>
        <strain evidence="8 9">RR4-38</strain>
    </source>
</reference>
<feature type="domain" description="TM2" evidence="7">
    <location>
        <begin position="54"/>
        <end position="104"/>
    </location>
</feature>
<dbReference type="GO" id="GO:0016020">
    <property type="term" value="C:membrane"/>
    <property type="evidence" value="ECO:0007669"/>
    <property type="project" value="UniProtKB-SubCell"/>
</dbReference>
<name>A0A2S0HUP3_9FLAO</name>
<organism evidence="8 9">
    <name type="scientific">Pukyongia salina</name>
    <dbReference type="NCBI Taxonomy" id="2094025"/>
    <lineage>
        <taxon>Bacteria</taxon>
        <taxon>Pseudomonadati</taxon>
        <taxon>Bacteroidota</taxon>
        <taxon>Flavobacteriia</taxon>
        <taxon>Flavobacteriales</taxon>
        <taxon>Flavobacteriaceae</taxon>
        <taxon>Pukyongia</taxon>
    </lineage>
</organism>
<keyword evidence="9" id="KW-1185">Reference proteome</keyword>
<sequence length="140" mass="15809">MSEENNENLGDELEDKANELNEEAKDTAEEIKQEAKSTAKEFKEGWTEATQSKENKKLIAGLLALFVGYLGIHKFILGYNKEGIILLAGFVIGLITYCFIIGIFIIMAVAIIPFIEGIIYLTKSDEDFYNTYQVGKKPWF</sequence>
<feature type="region of interest" description="Disordered" evidence="5">
    <location>
        <begin position="1"/>
        <end position="31"/>
    </location>
</feature>
<accession>A0A2S0HUP3</accession>